<keyword evidence="5" id="KW-0547">Nucleotide-binding</keyword>
<dbReference type="PROSITE" id="PS00859">
    <property type="entry name" value="GTP_CYCLOHYDROL_1_1"/>
    <property type="match status" value="1"/>
</dbReference>
<dbReference type="GO" id="GO:0005525">
    <property type="term" value="F:GTP binding"/>
    <property type="evidence" value="ECO:0007669"/>
    <property type="project" value="UniProtKB-KW"/>
</dbReference>
<comment type="similarity">
    <text evidence="2">Belongs to the GTP cyclohydrolase I family.</text>
</comment>
<dbReference type="GO" id="GO:0008270">
    <property type="term" value="F:zinc ion binding"/>
    <property type="evidence" value="ECO:0007669"/>
    <property type="project" value="TreeGrafter"/>
</dbReference>
<dbReference type="InterPro" id="IPR018234">
    <property type="entry name" value="GTP_CycHdrlase_I_CS"/>
</dbReference>
<dbReference type="EMBL" id="HBGN01008008">
    <property type="protein sequence ID" value="CAD9318896.1"/>
    <property type="molecule type" value="Transcribed_RNA"/>
</dbReference>
<comment type="pathway">
    <text evidence="1">Cofactor biosynthesis; 7,8-dihydroneopterin triphosphate biosynthesis; 7,8-dihydroneopterin triphosphate from GTP: step 1/1.</text>
</comment>
<protein>
    <recommendedName>
        <fullName evidence="4">GTP cyclohydrolase 1</fullName>
        <ecNumber evidence="3">3.5.4.16</ecNumber>
    </recommendedName>
    <alternativeName>
        <fullName evidence="8">GTP cyclohydrolase I</fullName>
    </alternativeName>
</protein>
<dbReference type="PANTHER" id="PTHR11109:SF7">
    <property type="entry name" value="GTP CYCLOHYDROLASE 1"/>
    <property type="match status" value="1"/>
</dbReference>
<dbReference type="HAMAP" id="MF_00223">
    <property type="entry name" value="FolE"/>
    <property type="match status" value="1"/>
</dbReference>
<dbReference type="InterPro" id="IPR043134">
    <property type="entry name" value="GTP-CH-I_N"/>
</dbReference>
<feature type="compositionally biased region" description="Pro residues" evidence="9">
    <location>
        <begin position="8"/>
        <end position="19"/>
    </location>
</feature>
<dbReference type="PROSITE" id="PS00860">
    <property type="entry name" value="GTP_CYCLOHYDROL_1_2"/>
    <property type="match status" value="1"/>
</dbReference>
<sequence length="350" mass="38278">MTETETSAPPPPSSPPPPTSTKKKRRRKREAKTPESAADTKPVDIIPEKTRSSRKKKDKQAKASSSTPEEAETTPVVIPKDGVEVVSGTSSSSSSSVSSTSVLSKTEKSRRKRKAAQEGLDALDPTKDSTKKKKKKLPASPSEQQQQEITPSTETTEEEKITKMTNACRTILECIGENPDREGLLKTPDRWAKALLFMTKGYAQTIPSVTNNAIFAEDHHHEMVVVRNIDIHSLCEHHMVPFMGVVHIGYIPNGKIIGLSKLARIAEVYARRLQVQERLTRQIADAIVDAVEPLGVAVVVECAHLCMVMRGVQKVGAKTVTSSVKGVFESNPKTRAEFFSIINGMCQPCG</sequence>
<dbReference type="InterPro" id="IPR043133">
    <property type="entry name" value="GTP-CH-I_C/QueF"/>
</dbReference>
<dbReference type="GO" id="GO:0005737">
    <property type="term" value="C:cytoplasm"/>
    <property type="evidence" value="ECO:0007669"/>
    <property type="project" value="TreeGrafter"/>
</dbReference>
<dbReference type="FunFam" id="1.10.286.10:FF:000003">
    <property type="entry name" value="GTP cyclohydrolase 1"/>
    <property type="match status" value="1"/>
</dbReference>
<dbReference type="InterPro" id="IPR001474">
    <property type="entry name" value="GTP_CycHdrlase_I"/>
</dbReference>
<dbReference type="PANTHER" id="PTHR11109">
    <property type="entry name" value="GTP CYCLOHYDROLASE I"/>
    <property type="match status" value="1"/>
</dbReference>
<dbReference type="NCBIfam" id="NF006826">
    <property type="entry name" value="PRK09347.1-3"/>
    <property type="match status" value="1"/>
</dbReference>
<feature type="compositionally biased region" description="Low complexity" evidence="9">
    <location>
        <begin position="141"/>
        <end position="154"/>
    </location>
</feature>
<dbReference type="GO" id="GO:0003934">
    <property type="term" value="F:GTP cyclohydrolase I activity"/>
    <property type="evidence" value="ECO:0007669"/>
    <property type="project" value="UniProtKB-EC"/>
</dbReference>
<dbReference type="NCBIfam" id="NF006825">
    <property type="entry name" value="PRK09347.1-2"/>
    <property type="match status" value="1"/>
</dbReference>
<dbReference type="Gene3D" id="1.10.286.10">
    <property type="match status" value="1"/>
</dbReference>
<feature type="compositionally biased region" description="Basic residues" evidence="9">
    <location>
        <begin position="21"/>
        <end position="30"/>
    </location>
</feature>
<dbReference type="GO" id="GO:0046654">
    <property type="term" value="P:tetrahydrofolate biosynthetic process"/>
    <property type="evidence" value="ECO:0007669"/>
    <property type="project" value="InterPro"/>
</dbReference>
<evidence type="ECO:0000256" key="7">
    <source>
        <dbReference type="ARBA" id="ARBA00023134"/>
    </source>
</evidence>
<dbReference type="InterPro" id="IPR020602">
    <property type="entry name" value="GTP_CycHdrlase_I_dom"/>
</dbReference>
<feature type="region of interest" description="Disordered" evidence="9">
    <location>
        <begin position="1"/>
        <end position="161"/>
    </location>
</feature>
<evidence type="ECO:0000256" key="2">
    <source>
        <dbReference type="ARBA" id="ARBA00008085"/>
    </source>
</evidence>
<name>A0A7S1YTW2_9STRA</name>
<dbReference type="CDD" id="cd00642">
    <property type="entry name" value="GTP_cyclohydro1"/>
    <property type="match status" value="1"/>
</dbReference>
<feature type="domain" description="GTP cyclohydrolase I" evidence="10">
    <location>
        <begin position="165"/>
        <end position="342"/>
    </location>
</feature>
<dbReference type="Gene3D" id="3.30.1130.10">
    <property type="match status" value="1"/>
</dbReference>
<accession>A0A7S1YTW2</accession>
<gene>
    <name evidence="11" type="ORF">DBRI1063_LOCUS5112</name>
</gene>
<dbReference type="Pfam" id="PF01227">
    <property type="entry name" value="GTP_cyclohydroI"/>
    <property type="match status" value="1"/>
</dbReference>
<reference evidence="11" key="1">
    <citation type="submission" date="2021-01" db="EMBL/GenBank/DDBJ databases">
        <authorList>
            <person name="Corre E."/>
            <person name="Pelletier E."/>
            <person name="Niang G."/>
            <person name="Scheremetjew M."/>
            <person name="Finn R."/>
            <person name="Kale V."/>
            <person name="Holt S."/>
            <person name="Cochrane G."/>
            <person name="Meng A."/>
            <person name="Brown T."/>
            <person name="Cohen L."/>
        </authorList>
    </citation>
    <scope>NUCLEOTIDE SEQUENCE</scope>
    <source>
        <strain evidence="11">Pop2</strain>
    </source>
</reference>
<evidence type="ECO:0000256" key="5">
    <source>
        <dbReference type="ARBA" id="ARBA00022741"/>
    </source>
</evidence>
<evidence type="ECO:0000259" key="10">
    <source>
        <dbReference type="Pfam" id="PF01227"/>
    </source>
</evidence>
<dbReference type="FunFam" id="3.30.1130.10:FF:000012">
    <property type="entry name" value="GTP cyclohydrolase 1"/>
    <property type="match status" value="1"/>
</dbReference>
<evidence type="ECO:0000256" key="1">
    <source>
        <dbReference type="ARBA" id="ARBA00005080"/>
    </source>
</evidence>
<evidence type="ECO:0000256" key="6">
    <source>
        <dbReference type="ARBA" id="ARBA00022801"/>
    </source>
</evidence>
<dbReference type="UniPathway" id="UPA00848">
    <property type="reaction ID" value="UER00151"/>
</dbReference>
<keyword evidence="6" id="KW-0378">Hydrolase</keyword>
<evidence type="ECO:0000256" key="3">
    <source>
        <dbReference type="ARBA" id="ARBA00012715"/>
    </source>
</evidence>
<evidence type="ECO:0000256" key="4">
    <source>
        <dbReference type="ARBA" id="ARBA00017272"/>
    </source>
</evidence>
<evidence type="ECO:0000256" key="8">
    <source>
        <dbReference type="ARBA" id="ARBA00030854"/>
    </source>
</evidence>
<dbReference type="AlphaFoldDB" id="A0A7S1YTW2"/>
<keyword evidence="7" id="KW-0342">GTP-binding</keyword>
<evidence type="ECO:0000313" key="11">
    <source>
        <dbReference type="EMBL" id="CAD9318896.1"/>
    </source>
</evidence>
<dbReference type="NCBIfam" id="TIGR00063">
    <property type="entry name" value="folE"/>
    <property type="match status" value="1"/>
</dbReference>
<evidence type="ECO:0000256" key="9">
    <source>
        <dbReference type="SAM" id="MobiDB-lite"/>
    </source>
</evidence>
<dbReference type="SUPFAM" id="SSF55620">
    <property type="entry name" value="Tetrahydrobiopterin biosynthesis enzymes-like"/>
    <property type="match status" value="1"/>
</dbReference>
<feature type="compositionally biased region" description="Low complexity" evidence="9">
    <location>
        <begin position="84"/>
        <end position="104"/>
    </location>
</feature>
<proteinExistence type="inferred from homology"/>
<organism evidence="11">
    <name type="scientific">Ditylum brightwellii</name>
    <dbReference type="NCBI Taxonomy" id="49249"/>
    <lineage>
        <taxon>Eukaryota</taxon>
        <taxon>Sar</taxon>
        <taxon>Stramenopiles</taxon>
        <taxon>Ochrophyta</taxon>
        <taxon>Bacillariophyta</taxon>
        <taxon>Mediophyceae</taxon>
        <taxon>Lithodesmiophycidae</taxon>
        <taxon>Lithodesmiales</taxon>
        <taxon>Lithodesmiaceae</taxon>
        <taxon>Ditylum</taxon>
    </lineage>
</organism>
<dbReference type="EC" id="3.5.4.16" evidence="3"/>
<dbReference type="GO" id="GO:0006729">
    <property type="term" value="P:tetrahydrobiopterin biosynthetic process"/>
    <property type="evidence" value="ECO:0007669"/>
    <property type="project" value="TreeGrafter"/>
</dbReference>